<reference evidence="1 2" key="1">
    <citation type="submission" date="2022-11" db="EMBL/GenBank/DDBJ databases">
        <title>Brucella sp. YY2X, whole genome shotgun sequencing project.</title>
        <authorList>
            <person name="Yang Y."/>
        </authorList>
    </citation>
    <scope>NUCLEOTIDE SEQUENCE [LARGE SCALE GENOMIC DNA]</scope>
    <source>
        <strain evidence="1 2">YY2X</strain>
    </source>
</reference>
<dbReference type="Proteomes" id="UP001301216">
    <property type="component" value="Unassembled WGS sequence"/>
</dbReference>
<gene>
    <name evidence="1" type="ORF">OPR82_17890</name>
</gene>
<name>A0ABT3QSL0_9HYPH</name>
<accession>A0ABT3QSL0</accession>
<dbReference type="RefSeq" id="WP_113533296.1">
    <property type="nucleotide sequence ID" value="NZ_JAPHAV010000012.1"/>
</dbReference>
<sequence length="103" mass="11599">MRKVAACLTLYDRSAFLILDEGSSTFNENTSVGWLRNLAENRFRTQMFTNVGFRLHSRHLRCISMPLEAVIHAMSEKEWETEGQLAGSERAIADVHVNDAGDG</sequence>
<dbReference type="EMBL" id="JAPHAV010000012">
    <property type="protein sequence ID" value="MCX2698604.1"/>
    <property type="molecule type" value="Genomic_DNA"/>
</dbReference>
<keyword evidence="2" id="KW-1185">Reference proteome</keyword>
<organism evidence="1 2">
    <name type="scientific">Ochrobactrum chromiisoli</name>
    <dbReference type="NCBI Taxonomy" id="2993941"/>
    <lineage>
        <taxon>Bacteria</taxon>
        <taxon>Pseudomonadati</taxon>
        <taxon>Pseudomonadota</taxon>
        <taxon>Alphaproteobacteria</taxon>
        <taxon>Hyphomicrobiales</taxon>
        <taxon>Brucellaceae</taxon>
        <taxon>Brucella/Ochrobactrum group</taxon>
        <taxon>Ochrobactrum</taxon>
    </lineage>
</organism>
<evidence type="ECO:0000313" key="2">
    <source>
        <dbReference type="Proteomes" id="UP001301216"/>
    </source>
</evidence>
<evidence type="ECO:0000313" key="1">
    <source>
        <dbReference type="EMBL" id="MCX2698604.1"/>
    </source>
</evidence>
<proteinExistence type="predicted"/>
<protein>
    <submittedName>
        <fullName evidence="1">Uncharacterized protein</fullName>
    </submittedName>
</protein>
<comment type="caution">
    <text evidence="1">The sequence shown here is derived from an EMBL/GenBank/DDBJ whole genome shotgun (WGS) entry which is preliminary data.</text>
</comment>